<evidence type="ECO:0000256" key="3">
    <source>
        <dbReference type="ARBA" id="ARBA00022679"/>
    </source>
</evidence>
<dbReference type="GO" id="GO:0005634">
    <property type="term" value="C:nucleus"/>
    <property type="evidence" value="ECO:0007669"/>
    <property type="project" value="UniProtKB-SubCell"/>
</dbReference>
<sequence>NQYTNNNNNQHNQYNNNQHNNQHNNNQHNNYNHYNNNQHNNNQHNNQHNNNNIIHCLFFLPSFLEGFLEPFLYSRIPLTTPSHLLLNKEIQQIRHLNITLPSLQKELIKNVFNITKEIILKNKKIKNNFINFLHRMCINTRNRNKIQFDIFSNCSDGFCYNLSGILNMYCYKIVECNMYENIKREVIYNNTMIQGFDDSGVDVNGDRLGSDNIESNIVGSDDIESNIESNITDNISNISNNNITNNNISNITNIESNITNINNNNTINTLSSYGFTTSIFFLKLHFSILTYTKLFEDHSTLSQEYEYIEDIEIKKNIETRIMTLRMLFNTEIFKYESVFIDFLMEYMYRCGDVGVRGIDSGGGLGGNVVGGNKGSDNVVGGNKGSDKGSDNNISNIGNNNLSNNISNIGNNNLSNTNQHSNQHTNTITSVIGYMIDCKTYLIMYC</sequence>
<comment type="pathway">
    <text evidence="2">Protein modification; protein ubiquitination.</text>
</comment>
<dbReference type="GO" id="GO:0000151">
    <property type="term" value="C:ubiquitin ligase complex"/>
    <property type="evidence" value="ECO:0007669"/>
    <property type="project" value="InterPro"/>
</dbReference>
<dbReference type="GO" id="GO:0034450">
    <property type="term" value="F:ubiquitin-ubiquitin ligase activity"/>
    <property type="evidence" value="ECO:0007669"/>
    <property type="project" value="InterPro"/>
</dbReference>
<dbReference type="PANTHER" id="PTHR13931">
    <property type="entry name" value="UBIQUITINATION FACTOR E4"/>
    <property type="match status" value="1"/>
</dbReference>
<evidence type="ECO:0000313" key="8">
    <source>
        <dbReference type="EMBL" id="TBT96856.1"/>
    </source>
</evidence>
<dbReference type="Pfam" id="PF10408">
    <property type="entry name" value="Ufd2P_core"/>
    <property type="match status" value="1"/>
</dbReference>
<comment type="caution">
    <text evidence="8">The sequence shown here is derived from an EMBL/GenBank/DDBJ whole genome shotgun (WGS) entry which is preliminary data.</text>
</comment>
<keyword evidence="3" id="KW-0808">Transferase</keyword>
<keyword evidence="4" id="KW-0833">Ubl conjugation pathway</keyword>
<name>A0A4Q9KQD0_9MICR</name>
<evidence type="ECO:0000256" key="2">
    <source>
        <dbReference type="ARBA" id="ARBA00004906"/>
    </source>
</evidence>
<keyword evidence="5" id="KW-0539">Nucleus</keyword>
<dbReference type="GO" id="GO:0036503">
    <property type="term" value="P:ERAD pathway"/>
    <property type="evidence" value="ECO:0007669"/>
    <property type="project" value="InterPro"/>
</dbReference>
<feature type="domain" description="Ubiquitin conjugation factor E4 core" evidence="7">
    <location>
        <begin position="90"/>
        <end position="312"/>
    </location>
</feature>
<reference evidence="8 9" key="1">
    <citation type="submission" date="2017-12" db="EMBL/GenBank/DDBJ databases">
        <authorList>
            <person name="Pombert J.-F."/>
            <person name="Haag K.L."/>
            <person name="Ebert D."/>
        </authorList>
    </citation>
    <scope>NUCLEOTIDE SEQUENCE [LARGE SCALE GENOMIC DNA]</scope>
    <source>
        <strain evidence="8">FI-OER-3-3</strain>
    </source>
</reference>
<organism evidence="8 9">
    <name type="scientific">Hamiltosporidium tvaerminnensis</name>
    <dbReference type="NCBI Taxonomy" id="1176355"/>
    <lineage>
        <taxon>Eukaryota</taxon>
        <taxon>Fungi</taxon>
        <taxon>Fungi incertae sedis</taxon>
        <taxon>Microsporidia</taxon>
        <taxon>Dubosqiidae</taxon>
        <taxon>Hamiltosporidium</taxon>
    </lineage>
</organism>
<gene>
    <name evidence="8" type="ORF">CWI37_2681p0010</name>
</gene>
<dbReference type="Proteomes" id="UP000292362">
    <property type="component" value="Unassembled WGS sequence"/>
</dbReference>
<dbReference type="AlphaFoldDB" id="A0A4Q9KQD0"/>
<dbReference type="InterPro" id="IPR019474">
    <property type="entry name" value="Ub_conjug_fac_E4_core"/>
</dbReference>
<dbReference type="EMBL" id="PITJ01002681">
    <property type="protein sequence ID" value="TBT96856.1"/>
    <property type="molecule type" value="Genomic_DNA"/>
</dbReference>
<evidence type="ECO:0000256" key="1">
    <source>
        <dbReference type="ARBA" id="ARBA00004123"/>
    </source>
</evidence>
<evidence type="ECO:0000256" key="5">
    <source>
        <dbReference type="ARBA" id="ARBA00023242"/>
    </source>
</evidence>
<evidence type="ECO:0000256" key="6">
    <source>
        <dbReference type="SAM" id="MobiDB-lite"/>
    </source>
</evidence>
<dbReference type="VEuPathDB" id="MicrosporidiaDB:CWI37_2681p0010"/>
<evidence type="ECO:0000259" key="7">
    <source>
        <dbReference type="Pfam" id="PF10408"/>
    </source>
</evidence>
<dbReference type="GO" id="GO:0005737">
    <property type="term" value="C:cytoplasm"/>
    <property type="evidence" value="ECO:0007669"/>
    <property type="project" value="TreeGrafter"/>
</dbReference>
<dbReference type="GO" id="GO:0006511">
    <property type="term" value="P:ubiquitin-dependent protein catabolic process"/>
    <property type="evidence" value="ECO:0007669"/>
    <property type="project" value="InterPro"/>
</dbReference>
<accession>A0A4Q9KQD0</accession>
<evidence type="ECO:0000313" key="9">
    <source>
        <dbReference type="Proteomes" id="UP000292362"/>
    </source>
</evidence>
<feature type="non-terminal residue" evidence="8">
    <location>
        <position position="1"/>
    </location>
</feature>
<dbReference type="GO" id="GO:0000209">
    <property type="term" value="P:protein polyubiquitination"/>
    <property type="evidence" value="ECO:0007669"/>
    <property type="project" value="TreeGrafter"/>
</dbReference>
<evidence type="ECO:0000256" key="4">
    <source>
        <dbReference type="ARBA" id="ARBA00022786"/>
    </source>
</evidence>
<feature type="non-terminal residue" evidence="8">
    <location>
        <position position="445"/>
    </location>
</feature>
<feature type="region of interest" description="Disordered" evidence="6">
    <location>
        <begin position="1"/>
        <end position="47"/>
    </location>
</feature>
<protein>
    <recommendedName>
        <fullName evidence="7">Ubiquitin conjugation factor E4 core domain-containing protein</fullName>
    </recommendedName>
</protein>
<proteinExistence type="predicted"/>
<dbReference type="InterPro" id="IPR045132">
    <property type="entry name" value="UBE4"/>
</dbReference>
<comment type="subcellular location">
    <subcellularLocation>
        <location evidence="1">Nucleus</location>
    </subcellularLocation>
</comment>
<dbReference type="PANTHER" id="PTHR13931:SF2">
    <property type="entry name" value="UBIQUITIN CONJUGATION FACTOR E4 B"/>
    <property type="match status" value="1"/>
</dbReference>